<proteinExistence type="predicted"/>
<gene>
    <name evidence="2" type="ORF">GCM10009107_26400</name>
</gene>
<dbReference type="Pfam" id="PF08818">
    <property type="entry name" value="DUF1801"/>
    <property type="match status" value="1"/>
</dbReference>
<dbReference type="EMBL" id="BAAAEW010000014">
    <property type="protein sequence ID" value="GAA0752492.1"/>
    <property type="molecule type" value="Genomic_DNA"/>
</dbReference>
<evidence type="ECO:0000313" key="3">
    <source>
        <dbReference type="Proteomes" id="UP001500279"/>
    </source>
</evidence>
<organism evidence="2 3">
    <name type="scientific">Ideonella azotifigens</name>
    <dbReference type="NCBI Taxonomy" id="513160"/>
    <lineage>
        <taxon>Bacteria</taxon>
        <taxon>Pseudomonadati</taxon>
        <taxon>Pseudomonadota</taxon>
        <taxon>Betaproteobacteria</taxon>
        <taxon>Burkholderiales</taxon>
        <taxon>Sphaerotilaceae</taxon>
        <taxon>Ideonella</taxon>
    </lineage>
</organism>
<dbReference type="InterPro" id="IPR014922">
    <property type="entry name" value="YdhG-like"/>
</dbReference>
<comment type="caution">
    <text evidence="2">The sequence shown here is derived from an EMBL/GenBank/DDBJ whole genome shotgun (WGS) entry which is preliminary data.</text>
</comment>
<name>A0ABP3VBL8_9BURK</name>
<accession>A0ABP3VBL8</accession>
<dbReference type="Gene3D" id="3.90.1150.200">
    <property type="match status" value="1"/>
</dbReference>
<dbReference type="Proteomes" id="UP001500279">
    <property type="component" value="Unassembled WGS sequence"/>
</dbReference>
<dbReference type="RefSeq" id="WP_231011557.1">
    <property type="nucleotide sequence ID" value="NZ_BAAAEW010000014.1"/>
</dbReference>
<evidence type="ECO:0000313" key="2">
    <source>
        <dbReference type="EMBL" id="GAA0752492.1"/>
    </source>
</evidence>
<sequence>MRTAARPKALVAAWFDFLTEPQRGLAEQLQAAVRQAVPEATETVKWGNLVFGVDDTLLMAIVPFKGHVNLQLFNGSQLPPGIAPLDGSGRGSRSLRCRLGLPIDSVQVQMLVLASVTLARRQAAERQQDELAALPDADLPRG</sequence>
<reference evidence="3" key="1">
    <citation type="journal article" date="2019" name="Int. J. Syst. Evol. Microbiol.">
        <title>The Global Catalogue of Microorganisms (GCM) 10K type strain sequencing project: providing services to taxonomists for standard genome sequencing and annotation.</title>
        <authorList>
            <consortium name="The Broad Institute Genomics Platform"/>
            <consortium name="The Broad Institute Genome Sequencing Center for Infectious Disease"/>
            <person name="Wu L."/>
            <person name="Ma J."/>
        </authorList>
    </citation>
    <scope>NUCLEOTIDE SEQUENCE [LARGE SCALE GENOMIC DNA]</scope>
    <source>
        <strain evidence="3">JCM 15503</strain>
    </source>
</reference>
<evidence type="ECO:0000259" key="1">
    <source>
        <dbReference type="Pfam" id="PF08818"/>
    </source>
</evidence>
<dbReference type="SUPFAM" id="SSF159888">
    <property type="entry name" value="YdhG-like"/>
    <property type="match status" value="1"/>
</dbReference>
<keyword evidence="3" id="KW-1185">Reference proteome</keyword>
<feature type="domain" description="YdhG-like" evidence="1">
    <location>
        <begin position="23"/>
        <end position="113"/>
    </location>
</feature>
<protein>
    <recommendedName>
        <fullName evidence="1">YdhG-like domain-containing protein</fullName>
    </recommendedName>
</protein>